<dbReference type="Gene3D" id="3.40.395.10">
    <property type="entry name" value="Adenoviral Proteinase, Chain A"/>
    <property type="match status" value="1"/>
</dbReference>
<keyword evidence="7" id="KW-1185">Reference proteome</keyword>
<gene>
    <name evidence="6" type="ORF">CTA1_11869</name>
</gene>
<feature type="compositionally biased region" description="Polar residues" evidence="4">
    <location>
        <begin position="32"/>
        <end position="43"/>
    </location>
</feature>
<reference evidence="6 7" key="1">
    <citation type="journal article" date="2019" name="PLoS ONE">
        <title>Comparative genome analysis indicates high evolutionary potential of pathogenicity genes in Colletotrichum tanaceti.</title>
        <authorList>
            <person name="Lelwala R.V."/>
            <person name="Korhonen P.K."/>
            <person name="Young N.D."/>
            <person name="Scott J.B."/>
            <person name="Ades P.A."/>
            <person name="Gasser R.B."/>
            <person name="Taylor P.W.J."/>
        </authorList>
    </citation>
    <scope>NUCLEOTIDE SEQUENCE [LARGE SCALE GENOMIC DNA]</scope>
    <source>
        <strain evidence="6">BRIP57314</strain>
    </source>
</reference>
<dbReference type="Proteomes" id="UP000310108">
    <property type="component" value="Unassembled WGS sequence"/>
</dbReference>
<feature type="domain" description="Ubiquitin-like protease family profile" evidence="5">
    <location>
        <begin position="474"/>
        <end position="636"/>
    </location>
</feature>
<evidence type="ECO:0000259" key="5">
    <source>
        <dbReference type="PROSITE" id="PS50600"/>
    </source>
</evidence>
<feature type="region of interest" description="Disordered" evidence="4">
    <location>
        <begin position="1"/>
        <end position="51"/>
    </location>
</feature>
<dbReference type="EMBL" id="PJEX01000102">
    <property type="protein sequence ID" value="TKW55341.1"/>
    <property type="molecule type" value="Genomic_DNA"/>
</dbReference>
<protein>
    <recommendedName>
        <fullName evidence="5">Ubiquitin-like protease family profile domain-containing protein</fullName>
    </recommendedName>
</protein>
<dbReference type="Pfam" id="PF02902">
    <property type="entry name" value="Peptidase_C48"/>
    <property type="match status" value="1"/>
</dbReference>
<proteinExistence type="inferred from homology"/>
<comment type="caution">
    <text evidence="6">The sequence shown here is derived from an EMBL/GenBank/DDBJ whole genome shotgun (WGS) entry which is preliminary data.</text>
</comment>
<sequence length="961" mass="105668">MPQPLPSTQAISSQPPLPRQRPMQQSKRRTVRSSSEPATTGHQQDIAATKPLVRHVPNTAVAGSLLTCSPRAVIKQVQDFMYKMVDQDSASPRAISCFTHDTIASYPDIHQTQVRVGIIQQLPKLLHAKAEVLEDLDDKHRKAVQAELRSQRAAITVARRKDRYYQYLDSAWGSRRAWLPKEHFPRESPGLNIANYIRRITITALRHNAPLPSLWSPGGVLYEAVHSQDKPMLSARPLAAAAQAYVASFLSSDGESASDPEVDTPERSRKASAAPSQSILALGSSPFAGHTPESAEKATPEMHRWPASPAPRLSKFPADPLDDLPSDSGRSNGDFGPSNATFDDSGDEDYVSDVGEGPGNDLGVSADKHNVQLQHTEAINAPTSLRRILNSEEPTSLPRCTVPSLPPPDYEAGARSPALQAPATLGTGALGQEEVGEAKSHSLRHQLSPQPEVLNSDDDAAGQNDRSSRPNDLVAIETARAQLKTPDARLVGDTIWALIRAIAPDKGTLSRRRTKIMDPLYFKVALSDSSQGKTTGFRNMKHLRHVYIPIHHQGGGGHWTFAHMHISQTEGNSDVLVRHFDSLPDSDRSRLVRREFERLASEVITGSRVVFEEVVCPRQKDGDNCGIFVVALFERVISGTPIPDTIHPTQERRRLLQLLTPEPTTPPHRRLSTIPEESFVAQEPSSFSPSLVPSTHQHPQIDTPTPAPWNDTQSDAQQQTKPCTNLANAADKRPSRGGGVSTNSGPSSTSSPGEKKRRLTASASDPTSLKRQLLDFVKNHTVDRALLQELSSRLAERSQVESRLRQEAISARRLAVATRDDMRHKERQLLDAKMIESINEAMDNRLDASENDSTSEHVRGALFNIAGHVRYTMRQAGWGGVSSSEAQQQFDAAESAWRHADKVASTAETRAQEASHRLETMRRVHREQQQLQDLALAAENLDLSSRFVKSSDVQALMAEDD</sequence>
<feature type="region of interest" description="Disordered" evidence="4">
    <location>
        <begin position="252"/>
        <end position="365"/>
    </location>
</feature>
<feature type="compositionally biased region" description="Polar residues" evidence="4">
    <location>
        <begin position="710"/>
        <end position="727"/>
    </location>
</feature>
<accession>A0A4U6XHV0</accession>
<feature type="region of interest" description="Disordered" evidence="4">
    <location>
        <begin position="434"/>
        <end position="472"/>
    </location>
</feature>
<dbReference type="STRING" id="1306861.A0A4U6XHV0"/>
<evidence type="ECO:0000313" key="6">
    <source>
        <dbReference type="EMBL" id="TKW55341.1"/>
    </source>
</evidence>
<organism evidence="6 7">
    <name type="scientific">Colletotrichum tanaceti</name>
    <dbReference type="NCBI Taxonomy" id="1306861"/>
    <lineage>
        <taxon>Eukaryota</taxon>
        <taxon>Fungi</taxon>
        <taxon>Dikarya</taxon>
        <taxon>Ascomycota</taxon>
        <taxon>Pezizomycotina</taxon>
        <taxon>Sordariomycetes</taxon>
        <taxon>Hypocreomycetidae</taxon>
        <taxon>Glomerellales</taxon>
        <taxon>Glomerellaceae</taxon>
        <taxon>Colletotrichum</taxon>
        <taxon>Colletotrichum destructivum species complex</taxon>
    </lineage>
</organism>
<feature type="compositionally biased region" description="Polar residues" evidence="4">
    <location>
        <begin position="683"/>
        <end position="703"/>
    </location>
</feature>
<evidence type="ECO:0000313" key="7">
    <source>
        <dbReference type="Proteomes" id="UP000310108"/>
    </source>
</evidence>
<name>A0A4U6XHV0_9PEZI</name>
<dbReference type="GO" id="GO:0019783">
    <property type="term" value="F:ubiquitin-like protein peptidase activity"/>
    <property type="evidence" value="ECO:0007669"/>
    <property type="project" value="UniProtKB-ARBA"/>
</dbReference>
<dbReference type="SUPFAM" id="SSF54001">
    <property type="entry name" value="Cysteine proteinases"/>
    <property type="match status" value="1"/>
</dbReference>
<dbReference type="GO" id="GO:0006508">
    <property type="term" value="P:proteolysis"/>
    <property type="evidence" value="ECO:0007669"/>
    <property type="project" value="UniProtKB-KW"/>
</dbReference>
<feature type="region of interest" description="Disordered" evidence="4">
    <location>
        <begin position="391"/>
        <end position="415"/>
    </location>
</feature>
<feature type="compositionally biased region" description="Basic and acidic residues" evidence="4">
    <location>
        <begin position="293"/>
        <end position="304"/>
    </location>
</feature>
<evidence type="ECO:0000256" key="1">
    <source>
        <dbReference type="ARBA" id="ARBA00005234"/>
    </source>
</evidence>
<feature type="compositionally biased region" description="Low complexity" evidence="4">
    <location>
        <begin position="741"/>
        <end position="752"/>
    </location>
</feature>
<dbReference type="InterPro" id="IPR038765">
    <property type="entry name" value="Papain-like_cys_pep_sf"/>
</dbReference>
<comment type="similarity">
    <text evidence="1">Belongs to the peptidase C48 family.</text>
</comment>
<evidence type="ECO:0000256" key="2">
    <source>
        <dbReference type="ARBA" id="ARBA00022670"/>
    </source>
</evidence>
<evidence type="ECO:0000256" key="4">
    <source>
        <dbReference type="SAM" id="MobiDB-lite"/>
    </source>
</evidence>
<dbReference type="InterPro" id="IPR003653">
    <property type="entry name" value="Peptidase_C48_C"/>
</dbReference>
<dbReference type="GO" id="GO:0008234">
    <property type="term" value="F:cysteine-type peptidase activity"/>
    <property type="evidence" value="ECO:0007669"/>
    <property type="project" value="InterPro"/>
</dbReference>
<evidence type="ECO:0000256" key="3">
    <source>
        <dbReference type="ARBA" id="ARBA00022801"/>
    </source>
</evidence>
<feature type="region of interest" description="Disordered" evidence="4">
    <location>
        <begin position="679"/>
        <end position="767"/>
    </location>
</feature>
<feature type="compositionally biased region" description="Polar residues" evidence="4">
    <location>
        <begin position="1"/>
        <end position="11"/>
    </location>
</feature>
<keyword evidence="3" id="KW-0378">Hydrolase</keyword>
<dbReference type="PROSITE" id="PS50600">
    <property type="entry name" value="ULP_PROTEASE"/>
    <property type="match status" value="1"/>
</dbReference>
<dbReference type="AlphaFoldDB" id="A0A4U6XHV0"/>
<keyword evidence="2" id="KW-0645">Protease</keyword>